<proteinExistence type="predicted"/>
<dbReference type="Proteomes" id="UP000070700">
    <property type="component" value="Unassembled WGS sequence"/>
</dbReference>
<keyword evidence="1" id="KW-0378">Hydrolase</keyword>
<dbReference type="GO" id="GO:0042578">
    <property type="term" value="F:phosphoric ester hydrolase activity"/>
    <property type="evidence" value="ECO:0007669"/>
    <property type="project" value="UniProtKB-ARBA"/>
</dbReference>
<dbReference type="InParanoid" id="A0A194XKV2"/>
<feature type="chain" id="PRO_5008268359" evidence="2">
    <location>
        <begin position="20"/>
        <end position="615"/>
    </location>
</feature>
<feature type="signal peptide" evidence="2">
    <location>
        <begin position="1"/>
        <end position="19"/>
    </location>
</feature>
<dbReference type="PANTHER" id="PTHR31956">
    <property type="entry name" value="NON-SPECIFIC PHOSPHOLIPASE C4-RELATED"/>
    <property type="match status" value="1"/>
</dbReference>
<dbReference type="InterPro" id="IPR007312">
    <property type="entry name" value="Phosphoesterase"/>
</dbReference>
<evidence type="ECO:0000256" key="2">
    <source>
        <dbReference type="SAM" id="SignalP"/>
    </source>
</evidence>
<dbReference type="CDD" id="cd16014">
    <property type="entry name" value="PLC"/>
    <property type="match status" value="1"/>
</dbReference>
<evidence type="ECO:0000313" key="3">
    <source>
        <dbReference type="EMBL" id="KUJ20808.1"/>
    </source>
</evidence>
<dbReference type="PANTHER" id="PTHR31956:SF1">
    <property type="entry name" value="NON-SPECIFIC PHOSPHOLIPASE C1"/>
    <property type="match status" value="1"/>
</dbReference>
<dbReference type="AlphaFoldDB" id="A0A194XKV2"/>
<evidence type="ECO:0000256" key="1">
    <source>
        <dbReference type="ARBA" id="ARBA00022801"/>
    </source>
</evidence>
<dbReference type="EMBL" id="KQ947409">
    <property type="protein sequence ID" value="KUJ20808.1"/>
    <property type="molecule type" value="Genomic_DNA"/>
</dbReference>
<dbReference type="GeneID" id="28827188"/>
<dbReference type="STRING" id="149040.A0A194XKV2"/>
<organism evidence="3 4">
    <name type="scientific">Mollisia scopiformis</name>
    <name type="common">Conifer needle endophyte fungus</name>
    <name type="synonym">Phialocephala scopiformis</name>
    <dbReference type="NCBI Taxonomy" id="149040"/>
    <lineage>
        <taxon>Eukaryota</taxon>
        <taxon>Fungi</taxon>
        <taxon>Dikarya</taxon>
        <taxon>Ascomycota</taxon>
        <taxon>Pezizomycotina</taxon>
        <taxon>Leotiomycetes</taxon>
        <taxon>Helotiales</taxon>
        <taxon>Mollisiaceae</taxon>
        <taxon>Mollisia</taxon>
    </lineage>
</organism>
<protein>
    <submittedName>
        <fullName evidence="3">PLC-E protein</fullName>
    </submittedName>
</protein>
<keyword evidence="2" id="KW-0732">Signal</keyword>
<dbReference type="KEGG" id="psco:LY89DRAFT_705579"/>
<name>A0A194XKV2_MOLSC</name>
<dbReference type="Gene3D" id="3.40.720.10">
    <property type="entry name" value="Alkaline Phosphatase, subunit A"/>
    <property type="match status" value="1"/>
</dbReference>
<dbReference type="Pfam" id="PF04185">
    <property type="entry name" value="Phosphoesterase"/>
    <property type="match status" value="1"/>
</dbReference>
<dbReference type="RefSeq" id="XP_018075163.1">
    <property type="nucleotide sequence ID" value="XM_018217462.1"/>
</dbReference>
<reference evidence="3 4" key="1">
    <citation type="submission" date="2015-10" db="EMBL/GenBank/DDBJ databases">
        <title>Full genome of DAOMC 229536 Phialocephala scopiformis, a fungal endophyte of spruce producing the potent anti-insectan compound rugulosin.</title>
        <authorList>
            <consortium name="DOE Joint Genome Institute"/>
            <person name="Walker A.K."/>
            <person name="Frasz S.L."/>
            <person name="Seifert K.A."/>
            <person name="Miller J.D."/>
            <person name="Mondo S.J."/>
            <person name="Labutti K."/>
            <person name="Lipzen A."/>
            <person name="Dockter R."/>
            <person name="Kennedy M."/>
            <person name="Grigoriev I.V."/>
            <person name="Spatafora J.W."/>
        </authorList>
    </citation>
    <scope>NUCLEOTIDE SEQUENCE [LARGE SCALE GENOMIC DNA]</scope>
    <source>
        <strain evidence="3 4">CBS 120377</strain>
    </source>
</reference>
<sequence length="615" mass="67342">MGYSASVAVTALCLGTAFAGSIKDIKHVVLFMQENRAFDHYFGTMPGVRGFADPNVQVNPDGKTTFQQLVTPALTNASDILQPWYINYLGGDWLEATQCIGAGSNSWQAMHAAYNDGLTNQWAATNTPYSIGYFKRSDIPTHFDIAEGWTVGDMYQEGILAATDPNRIIWMSGTVNNPGTPNNPNGDGGMILDNSATPGCEKPHLNCYPFTWKTIPEYWQDAGVSWQVYQPVDNFEDNMLAYFQQYQAASNSSPLTTKGNSYLGLDKFYADAAAGTLPQVSYIVGPPELSEHYPYLPSDGAWLQKKVVDAVTSSPLYKETVLMISYDEVGGYGDHVTPFHAPKDTPGEWINDPYGEAGDTPVGPGFRLPFYIISPWTRGGHVFTEHADHNSQIMFLEQWLEALGYDNVQSKELPPWRRQHMSNLVNAFDFNNPKYSIPHIHSTIAPLTDPSESVPSDGIIGALSGDYIGAAKCQADYPTAQPPVPSLVDNGFKQVRGSLTEGRYLTFEINGYALTNTGKIAPINQRWVLHQVGDLYSGNTFQITSAVDGRYISYLQGLTSEEALAETFAITDFGNGQGYTMKPGGTLALNIEGNGAVATTLEQAAFQIFSVTYHS</sequence>
<gene>
    <name evidence="3" type="ORF">LY89DRAFT_705579</name>
</gene>
<dbReference type="OrthoDB" id="5135119at2759"/>
<dbReference type="InterPro" id="IPR017850">
    <property type="entry name" value="Alkaline_phosphatase_core_sf"/>
</dbReference>
<accession>A0A194XKV2</accession>
<keyword evidence="4" id="KW-1185">Reference proteome</keyword>
<evidence type="ECO:0000313" key="4">
    <source>
        <dbReference type="Proteomes" id="UP000070700"/>
    </source>
</evidence>